<gene>
    <name evidence="2" type="ORF">GCM10010862_33170</name>
</gene>
<feature type="chain" id="PRO_5047047592" evidence="1">
    <location>
        <begin position="33"/>
        <end position="126"/>
    </location>
</feature>
<sequence length="126" mass="12765">MKAGAATVNLPAMHRFVLASAALVLFAAPALAQEYSGNWACRDASAERSGILTLYGAVYAFASRTFGDVASGTGTIAGYTDGVGFNDGPLRAARGIEAGRLVAGPDGGPAVQLETSDAIAMLCTPR</sequence>
<protein>
    <submittedName>
        <fullName evidence="2">Uncharacterized protein</fullName>
    </submittedName>
</protein>
<name>A0ABQ5W844_9HYPH</name>
<proteinExistence type="predicted"/>
<evidence type="ECO:0000313" key="3">
    <source>
        <dbReference type="Proteomes" id="UP001156691"/>
    </source>
</evidence>
<dbReference type="EMBL" id="BSNS01000016">
    <property type="protein sequence ID" value="GLQ56058.1"/>
    <property type="molecule type" value="Genomic_DNA"/>
</dbReference>
<accession>A0ABQ5W844</accession>
<dbReference type="Proteomes" id="UP001156691">
    <property type="component" value="Unassembled WGS sequence"/>
</dbReference>
<comment type="caution">
    <text evidence="2">The sequence shown here is derived from an EMBL/GenBank/DDBJ whole genome shotgun (WGS) entry which is preliminary data.</text>
</comment>
<evidence type="ECO:0000313" key="2">
    <source>
        <dbReference type="EMBL" id="GLQ56058.1"/>
    </source>
</evidence>
<reference evidence="3" key="1">
    <citation type="journal article" date="2019" name="Int. J. Syst. Evol. Microbiol.">
        <title>The Global Catalogue of Microorganisms (GCM) 10K type strain sequencing project: providing services to taxonomists for standard genome sequencing and annotation.</title>
        <authorList>
            <consortium name="The Broad Institute Genomics Platform"/>
            <consortium name="The Broad Institute Genome Sequencing Center for Infectious Disease"/>
            <person name="Wu L."/>
            <person name="Ma J."/>
        </authorList>
    </citation>
    <scope>NUCLEOTIDE SEQUENCE [LARGE SCALE GENOMIC DNA]</scope>
    <source>
        <strain evidence="3">NBRC 112416</strain>
    </source>
</reference>
<keyword evidence="3" id="KW-1185">Reference proteome</keyword>
<keyword evidence="1" id="KW-0732">Signal</keyword>
<organism evidence="2 3">
    <name type="scientific">Devosia nitrariae</name>
    <dbReference type="NCBI Taxonomy" id="2071872"/>
    <lineage>
        <taxon>Bacteria</taxon>
        <taxon>Pseudomonadati</taxon>
        <taxon>Pseudomonadota</taxon>
        <taxon>Alphaproteobacteria</taxon>
        <taxon>Hyphomicrobiales</taxon>
        <taxon>Devosiaceae</taxon>
        <taxon>Devosia</taxon>
    </lineage>
</organism>
<feature type="signal peptide" evidence="1">
    <location>
        <begin position="1"/>
        <end position="32"/>
    </location>
</feature>
<evidence type="ECO:0000256" key="1">
    <source>
        <dbReference type="SAM" id="SignalP"/>
    </source>
</evidence>